<feature type="transmembrane region" description="Helical" evidence="1">
    <location>
        <begin position="6"/>
        <end position="27"/>
    </location>
</feature>
<dbReference type="Proteomes" id="UP000663881">
    <property type="component" value="Unassembled WGS sequence"/>
</dbReference>
<evidence type="ECO:0000313" key="2">
    <source>
        <dbReference type="EMBL" id="CAF4215017.1"/>
    </source>
</evidence>
<evidence type="ECO:0000256" key="1">
    <source>
        <dbReference type="SAM" id="Phobius"/>
    </source>
</evidence>
<keyword evidence="1" id="KW-0812">Transmembrane</keyword>
<keyword evidence="1" id="KW-0472">Membrane</keyword>
<name>A0A820CX20_9BILA</name>
<dbReference type="AlphaFoldDB" id="A0A820CX20"/>
<comment type="caution">
    <text evidence="2">The sequence shown here is derived from an EMBL/GenBank/DDBJ whole genome shotgun (WGS) entry which is preliminary data.</text>
</comment>
<gene>
    <name evidence="2" type="ORF">OKA104_LOCUS41730</name>
</gene>
<organism evidence="2 3">
    <name type="scientific">Adineta steineri</name>
    <dbReference type="NCBI Taxonomy" id="433720"/>
    <lineage>
        <taxon>Eukaryota</taxon>
        <taxon>Metazoa</taxon>
        <taxon>Spiralia</taxon>
        <taxon>Gnathifera</taxon>
        <taxon>Rotifera</taxon>
        <taxon>Eurotatoria</taxon>
        <taxon>Bdelloidea</taxon>
        <taxon>Adinetida</taxon>
        <taxon>Adinetidae</taxon>
        <taxon>Adineta</taxon>
    </lineage>
</organism>
<accession>A0A820CX20</accession>
<keyword evidence="1" id="KW-1133">Transmembrane helix</keyword>
<reference evidence="2" key="1">
    <citation type="submission" date="2021-02" db="EMBL/GenBank/DDBJ databases">
        <authorList>
            <person name="Nowell W R."/>
        </authorList>
    </citation>
    <scope>NUCLEOTIDE SEQUENCE</scope>
</reference>
<feature type="non-terminal residue" evidence="2">
    <location>
        <position position="70"/>
    </location>
</feature>
<sequence length="70" mass="8117">MAGSEAWIIAAIACGFAFFIQTCYFLFKMMGVERTDYYEETDIRTVDMSKCEAKYCMGRIWILCLDKTTN</sequence>
<protein>
    <submittedName>
        <fullName evidence="2">Uncharacterized protein</fullName>
    </submittedName>
</protein>
<evidence type="ECO:0000313" key="3">
    <source>
        <dbReference type="Proteomes" id="UP000663881"/>
    </source>
</evidence>
<dbReference type="EMBL" id="CAJOAY010010046">
    <property type="protein sequence ID" value="CAF4215017.1"/>
    <property type="molecule type" value="Genomic_DNA"/>
</dbReference>
<proteinExistence type="predicted"/>